<gene>
    <name evidence="1" type="ORF">LIER_35945</name>
</gene>
<evidence type="ECO:0000313" key="2">
    <source>
        <dbReference type="Proteomes" id="UP001454036"/>
    </source>
</evidence>
<dbReference type="EMBL" id="BAABME010016104">
    <property type="protein sequence ID" value="GAA0144490.1"/>
    <property type="molecule type" value="Genomic_DNA"/>
</dbReference>
<keyword evidence="2" id="KW-1185">Reference proteome</keyword>
<comment type="caution">
    <text evidence="1">The sequence shown here is derived from an EMBL/GenBank/DDBJ whole genome shotgun (WGS) entry which is preliminary data.</text>
</comment>
<proteinExistence type="predicted"/>
<organism evidence="1 2">
    <name type="scientific">Lithospermum erythrorhizon</name>
    <name type="common">Purple gromwell</name>
    <name type="synonym">Lithospermum officinale var. erythrorhizon</name>
    <dbReference type="NCBI Taxonomy" id="34254"/>
    <lineage>
        <taxon>Eukaryota</taxon>
        <taxon>Viridiplantae</taxon>
        <taxon>Streptophyta</taxon>
        <taxon>Embryophyta</taxon>
        <taxon>Tracheophyta</taxon>
        <taxon>Spermatophyta</taxon>
        <taxon>Magnoliopsida</taxon>
        <taxon>eudicotyledons</taxon>
        <taxon>Gunneridae</taxon>
        <taxon>Pentapetalae</taxon>
        <taxon>asterids</taxon>
        <taxon>lamiids</taxon>
        <taxon>Boraginales</taxon>
        <taxon>Boraginaceae</taxon>
        <taxon>Boraginoideae</taxon>
        <taxon>Lithospermeae</taxon>
        <taxon>Lithospermum</taxon>
    </lineage>
</organism>
<evidence type="ECO:0008006" key="3">
    <source>
        <dbReference type="Google" id="ProtNLM"/>
    </source>
</evidence>
<accession>A0AAV3NYJ4</accession>
<dbReference type="PANTHER" id="PTHR11439">
    <property type="entry name" value="GAG-POL-RELATED RETROTRANSPOSON"/>
    <property type="match status" value="1"/>
</dbReference>
<evidence type="ECO:0000313" key="1">
    <source>
        <dbReference type="EMBL" id="GAA0144490.1"/>
    </source>
</evidence>
<reference evidence="1 2" key="1">
    <citation type="submission" date="2024-01" db="EMBL/GenBank/DDBJ databases">
        <title>The complete chloroplast genome sequence of Lithospermum erythrorhizon: insights into the phylogenetic relationship among Boraginaceae species and the maternal lineages of purple gromwells.</title>
        <authorList>
            <person name="Okada T."/>
            <person name="Watanabe K."/>
        </authorList>
    </citation>
    <scope>NUCLEOTIDE SEQUENCE [LARGE SCALE GENOMIC DNA]</scope>
</reference>
<protein>
    <recommendedName>
        <fullName evidence="3">Mitochondrial protein</fullName>
    </recommendedName>
</protein>
<dbReference type="Proteomes" id="UP001454036">
    <property type="component" value="Unassembled WGS sequence"/>
</dbReference>
<sequence>MSSYKPSTTPIDTKSILGAVSGTPCEDPSLFRSLAGALQYLTFTRPNISYSFQHICLFMHSPMTDHMLALKRVVPYLQGDNLISWSSERQATISRSSAKAEYRGIANVVSEIDDIFTKGLPLIQFTNLRDSLSFRPPPASTEGVY</sequence>
<dbReference type="PANTHER" id="PTHR11439:SF524">
    <property type="entry name" value="RNA-DIRECTED DNA POLYMERASE, PROTEIN KINASE RLK-PELLE-DLSV FAMILY"/>
    <property type="match status" value="1"/>
</dbReference>
<dbReference type="AlphaFoldDB" id="A0AAV3NYJ4"/>
<name>A0AAV3NYJ4_LITER</name>